<evidence type="ECO:0000256" key="1">
    <source>
        <dbReference type="ARBA" id="ARBA00004370"/>
    </source>
</evidence>
<organism evidence="5 6">
    <name type="scientific">Plantactinospora solaniradicis</name>
    <dbReference type="NCBI Taxonomy" id="1723736"/>
    <lineage>
        <taxon>Bacteria</taxon>
        <taxon>Bacillati</taxon>
        <taxon>Actinomycetota</taxon>
        <taxon>Actinomycetes</taxon>
        <taxon>Micromonosporales</taxon>
        <taxon>Micromonosporaceae</taxon>
        <taxon>Plantactinospora</taxon>
    </lineage>
</organism>
<evidence type="ECO:0000313" key="6">
    <source>
        <dbReference type="Proteomes" id="UP001596203"/>
    </source>
</evidence>
<evidence type="ECO:0008006" key="7">
    <source>
        <dbReference type="Google" id="ProtNLM"/>
    </source>
</evidence>
<feature type="transmembrane region" description="Helical" evidence="4">
    <location>
        <begin position="196"/>
        <end position="220"/>
    </location>
</feature>
<sequence>MPTGEERRLKLVKATPTAEPISGSGDREPTRAQARYLADEAPPPAEGVRAPADGARPPARRRRQPARRTVTRRVPETRDPVESILQRLDQEPAVPDPEPVVPELAVPDPADASAADAAPAEAPATDAPADDARADDAPADDAPDIDPADIDAEPSGVETAPTASPDTPRRRVGRWIRLGRRPRQPARRPAPGRPPAATVALAAVLCVALAAAGLLGYQWYQDRAVEQARAHALAAARQTTVNFVSVSASSVDSDLQRITAGAAGEFKEEFTRGQAQVRAAVIENKVESTGTVLRAGLVSGDLRAAVALVAVDATVKNVHAPDGRAAHYRIQVDLTRDRDSGAWLVSRLQFVG</sequence>
<keyword evidence="2 4" id="KW-0472">Membrane</keyword>
<dbReference type="Proteomes" id="UP001596203">
    <property type="component" value="Unassembled WGS sequence"/>
</dbReference>
<dbReference type="PANTHER" id="PTHR37042:SF4">
    <property type="entry name" value="OUTER MEMBRANE PROTEIN RV1973"/>
    <property type="match status" value="1"/>
</dbReference>
<feature type="compositionally biased region" description="Low complexity" evidence="3">
    <location>
        <begin position="101"/>
        <end position="127"/>
    </location>
</feature>
<name>A0ABW1K4J1_9ACTN</name>
<feature type="compositionally biased region" description="Acidic residues" evidence="3">
    <location>
        <begin position="137"/>
        <end position="152"/>
    </location>
</feature>
<protein>
    <recommendedName>
        <fullName evidence="7">Mce-associated membrane protein</fullName>
    </recommendedName>
</protein>
<dbReference type="PANTHER" id="PTHR37042">
    <property type="entry name" value="OUTER MEMBRANE PROTEIN RV1973"/>
    <property type="match status" value="1"/>
</dbReference>
<evidence type="ECO:0000313" key="5">
    <source>
        <dbReference type="EMBL" id="MFC6016661.1"/>
    </source>
</evidence>
<proteinExistence type="predicted"/>
<feature type="compositionally biased region" description="Low complexity" evidence="3">
    <location>
        <begin position="48"/>
        <end position="57"/>
    </location>
</feature>
<keyword evidence="4" id="KW-0812">Transmembrane</keyword>
<evidence type="ECO:0000256" key="2">
    <source>
        <dbReference type="ARBA" id="ARBA00023136"/>
    </source>
</evidence>
<comment type="subcellular location">
    <subcellularLocation>
        <location evidence="1">Membrane</location>
    </subcellularLocation>
</comment>
<keyword evidence="4" id="KW-1133">Transmembrane helix</keyword>
<accession>A0ABW1K4J1</accession>
<reference evidence="6" key="1">
    <citation type="journal article" date="2019" name="Int. J. Syst. Evol. Microbiol.">
        <title>The Global Catalogue of Microorganisms (GCM) 10K type strain sequencing project: providing services to taxonomists for standard genome sequencing and annotation.</title>
        <authorList>
            <consortium name="The Broad Institute Genomics Platform"/>
            <consortium name="The Broad Institute Genome Sequencing Center for Infectious Disease"/>
            <person name="Wu L."/>
            <person name="Ma J."/>
        </authorList>
    </citation>
    <scope>NUCLEOTIDE SEQUENCE [LARGE SCALE GENOMIC DNA]</scope>
    <source>
        <strain evidence="6">ZS-35-S2</strain>
    </source>
</reference>
<evidence type="ECO:0000256" key="4">
    <source>
        <dbReference type="SAM" id="Phobius"/>
    </source>
</evidence>
<dbReference type="RefSeq" id="WP_377420255.1">
    <property type="nucleotide sequence ID" value="NZ_JBHSPR010000008.1"/>
</dbReference>
<feature type="compositionally biased region" description="Basic residues" evidence="3">
    <location>
        <begin position="58"/>
        <end position="71"/>
    </location>
</feature>
<comment type="caution">
    <text evidence="5">The sequence shown here is derived from an EMBL/GenBank/DDBJ whole genome shotgun (WGS) entry which is preliminary data.</text>
</comment>
<dbReference type="EMBL" id="JBHSPR010000008">
    <property type="protein sequence ID" value="MFC6016661.1"/>
    <property type="molecule type" value="Genomic_DNA"/>
</dbReference>
<evidence type="ECO:0000256" key="3">
    <source>
        <dbReference type="SAM" id="MobiDB-lite"/>
    </source>
</evidence>
<feature type="region of interest" description="Disordered" evidence="3">
    <location>
        <begin position="1"/>
        <end position="194"/>
    </location>
</feature>
<keyword evidence="6" id="KW-1185">Reference proteome</keyword>
<gene>
    <name evidence="5" type="ORF">ACFP2T_10660</name>
</gene>
<feature type="compositionally biased region" description="Basic residues" evidence="3">
    <location>
        <begin position="170"/>
        <end position="186"/>
    </location>
</feature>